<evidence type="ECO:0000313" key="2">
    <source>
        <dbReference type="Proteomes" id="UP000008988"/>
    </source>
</evidence>
<evidence type="ECO:0000313" key="1">
    <source>
        <dbReference type="EMBL" id="EDZ70581.1"/>
    </source>
</evidence>
<gene>
    <name evidence="1" type="ORF">AWRI1631_122340</name>
</gene>
<comment type="caution">
    <text evidence="1">The sequence shown here is derived from an EMBL/GenBank/DDBJ whole genome shotgun (WGS) entry which is preliminary data.</text>
</comment>
<dbReference type="Proteomes" id="UP000008988">
    <property type="component" value="Unassembled WGS sequence"/>
</dbReference>
<reference evidence="1 2" key="1">
    <citation type="journal article" date="2008" name="FEMS Yeast Res.">
        <title>Comparative genome analysis of a Saccharomyces cerevisiae wine strain.</title>
        <authorList>
            <person name="Borneman A.R."/>
            <person name="Forgan A.H."/>
            <person name="Pretorius I.S."/>
            <person name="Chambers P.J."/>
        </authorList>
    </citation>
    <scope>NUCLEOTIDE SEQUENCE [LARGE SCALE GENOMIC DNA]</scope>
    <source>
        <strain evidence="1 2">AWRI1631</strain>
    </source>
</reference>
<sequence length="46" mass="5107">MTGSSSPISASHESIKTASSLPIEPLIASSSQDIFIYFFFLRWWLG</sequence>
<organism evidence="1 2">
    <name type="scientific">Saccharomyces cerevisiae (strain AWRI1631)</name>
    <name type="common">Baker's yeast</name>
    <dbReference type="NCBI Taxonomy" id="545124"/>
    <lineage>
        <taxon>Eukaryota</taxon>
        <taxon>Fungi</taxon>
        <taxon>Dikarya</taxon>
        <taxon>Ascomycota</taxon>
        <taxon>Saccharomycotina</taxon>
        <taxon>Saccharomycetes</taxon>
        <taxon>Saccharomycetales</taxon>
        <taxon>Saccharomycetaceae</taxon>
        <taxon>Saccharomyces</taxon>
    </lineage>
</organism>
<accession>B5VNB2</accession>
<name>B5VNB2_YEAS6</name>
<dbReference type="EMBL" id="ABSV01001634">
    <property type="protein sequence ID" value="EDZ70581.1"/>
    <property type="molecule type" value="Genomic_DNA"/>
</dbReference>
<protein>
    <submittedName>
        <fullName evidence="1">Uncharacterized protein</fullName>
    </submittedName>
</protein>
<proteinExistence type="predicted"/>
<dbReference type="AlphaFoldDB" id="B5VNB2"/>